<dbReference type="Pfam" id="PF00990">
    <property type="entry name" value="GGDEF"/>
    <property type="match status" value="1"/>
</dbReference>
<dbReference type="SUPFAM" id="SSF55073">
    <property type="entry name" value="Nucleotide cyclase"/>
    <property type="match status" value="1"/>
</dbReference>
<organism evidence="2 3">
    <name type="scientific">Sporomusa silvacetica DSM 10669</name>
    <dbReference type="NCBI Taxonomy" id="1123289"/>
    <lineage>
        <taxon>Bacteria</taxon>
        <taxon>Bacillati</taxon>
        <taxon>Bacillota</taxon>
        <taxon>Negativicutes</taxon>
        <taxon>Selenomonadales</taxon>
        <taxon>Sporomusaceae</taxon>
        <taxon>Sporomusa</taxon>
    </lineage>
</organism>
<evidence type="ECO:0000313" key="3">
    <source>
        <dbReference type="Proteomes" id="UP000216752"/>
    </source>
</evidence>
<dbReference type="InterPro" id="IPR029787">
    <property type="entry name" value="Nucleotide_cyclase"/>
</dbReference>
<dbReference type="InterPro" id="IPR043128">
    <property type="entry name" value="Rev_trsase/Diguanyl_cyclase"/>
</dbReference>
<protein>
    <recommendedName>
        <fullName evidence="1">GGDEF domain-containing protein</fullName>
    </recommendedName>
</protein>
<dbReference type="PROSITE" id="PS50887">
    <property type="entry name" value="GGDEF"/>
    <property type="match status" value="1"/>
</dbReference>
<dbReference type="InterPro" id="IPR000160">
    <property type="entry name" value="GGDEF_dom"/>
</dbReference>
<dbReference type="PANTHER" id="PTHR45138:SF9">
    <property type="entry name" value="DIGUANYLATE CYCLASE DGCM-RELATED"/>
    <property type="match status" value="1"/>
</dbReference>
<dbReference type="CDD" id="cd01949">
    <property type="entry name" value="GGDEF"/>
    <property type="match status" value="1"/>
</dbReference>
<keyword evidence="3" id="KW-1185">Reference proteome</keyword>
<dbReference type="InterPro" id="IPR001789">
    <property type="entry name" value="Sig_transdc_resp-reg_receiver"/>
</dbReference>
<proteinExistence type="predicted"/>
<dbReference type="Pfam" id="PF00072">
    <property type="entry name" value="Response_reg"/>
    <property type="match status" value="1"/>
</dbReference>
<feature type="domain" description="GGDEF" evidence="1">
    <location>
        <begin position="168"/>
        <end position="297"/>
    </location>
</feature>
<dbReference type="InterPro" id="IPR011006">
    <property type="entry name" value="CheY-like_superfamily"/>
</dbReference>
<dbReference type="EMBL" id="CP155573">
    <property type="protein sequence ID" value="XFO64733.1"/>
    <property type="molecule type" value="Genomic_DNA"/>
</dbReference>
<dbReference type="InterPro" id="IPR050469">
    <property type="entry name" value="Diguanylate_Cyclase"/>
</dbReference>
<name>A0ABZ3IH48_9FIRM</name>
<dbReference type="Proteomes" id="UP000216752">
    <property type="component" value="Chromosome"/>
</dbReference>
<dbReference type="NCBIfam" id="TIGR00254">
    <property type="entry name" value="GGDEF"/>
    <property type="match status" value="1"/>
</dbReference>
<dbReference type="PANTHER" id="PTHR45138">
    <property type="entry name" value="REGULATORY COMPONENTS OF SENSORY TRANSDUCTION SYSTEM"/>
    <property type="match status" value="1"/>
</dbReference>
<dbReference type="SUPFAM" id="SSF52172">
    <property type="entry name" value="CheY-like"/>
    <property type="match status" value="1"/>
</dbReference>
<dbReference type="Gene3D" id="3.30.70.270">
    <property type="match status" value="1"/>
</dbReference>
<reference evidence="2" key="1">
    <citation type="submission" date="2024-05" db="EMBL/GenBank/DDBJ databases">
        <title>Isolation and characterization of Sporomusa carbonis sp. nov., a carboxydotrophic hydrogenogen in the genus of Sporomusa isolated from a charcoal burning pile.</title>
        <authorList>
            <person name="Boeer T."/>
            <person name="Rosenbaum F."/>
            <person name="Eysell L."/>
            <person name="Mueller V."/>
            <person name="Daniel R."/>
            <person name="Poehlein A."/>
        </authorList>
    </citation>
    <scope>NUCLEOTIDE SEQUENCE [LARGE SCALE GENOMIC DNA]</scope>
    <source>
        <strain evidence="2">DSM 10669</strain>
    </source>
</reference>
<dbReference type="Gene3D" id="3.40.50.2300">
    <property type="match status" value="1"/>
</dbReference>
<accession>A0ABZ3IH48</accession>
<evidence type="ECO:0000313" key="2">
    <source>
        <dbReference type="EMBL" id="XFO64733.1"/>
    </source>
</evidence>
<gene>
    <name evidence="2" type="ORF">SPSIL_008400</name>
</gene>
<dbReference type="RefSeq" id="WP_094607788.1">
    <property type="nucleotide sequence ID" value="NZ_CP155573.1"/>
</dbReference>
<sequence>MIRKSVSVLLICDAKQHDEIKTTLDDARIDSCFNLHWSGSLSEGLGVLNNSTIDVVLLVLALLDNHGTSGLTQIRDCNPDVPVVVMVESSDAAVITKAVQNGGQDVLVKQEVTGNALARSLLFAIERQRIVKKLQTASLVDELTGLYNRRGFMNLASHYVQVSGRSRKGMLLFYADLDNLKFINDNFGHQAGDQAIVTTALMLKSIFRSSDIIARIGGDEFVVLVVDTNLAFAPEILGRLREKEKDSIQPDPLSLSIGFAYYDPEKPCTIQELLVKADRYMYENKRTKRNEMQENTILDVN</sequence>
<evidence type="ECO:0000259" key="1">
    <source>
        <dbReference type="PROSITE" id="PS50887"/>
    </source>
</evidence>
<dbReference type="SMART" id="SM00267">
    <property type="entry name" value="GGDEF"/>
    <property type="match status" value="1"/>
</dbReference>